<evidence type="ECO:0000313" key="1">
    <source>
        <dbReference type="EMBL" id="GAA1959414.1"/>
    </source>
</evidence>
<sequence>MTALALATLGACGGDPYAGYCDRVKSHRDELTRTLDAGGPQALLKALPTFEQLRDGAPSDIADDWKTLTTALTHLRDALQAAHVDPATYDPAKPPAGVTTAERDRIAAAATEVGADRTRAALAAVDQQARDVCHAPLTL</sequence>
<dbReference type="EMBL" id="BAAAPB010000002">
    <property type="protein sequence ID" value="GAA1959414.1"/>
    <property type="molecule type" value="Genomic_DNA"/>
</dbReference>
<evidence type="ECO:0000313" key="2">
    <source>
        <dbReference type="Proteomes" id="UP001500571"/>
    </source>
</evidence>
<proteinExistence type="predicted"/>
<protein>
    <submittedName>
        <fullName evidence="1">Uncharacterized protein</fullName>
    </submittedName>
</protein>
<comment type="caution">
    <text evidence="1">The sequence shown here is derived from an EMBL/GenBank/DDBJ whole genome shotgun (WGS) entry which is preliminary data.</text>
</comment>
<dbReference type="Proteomes" id="UP001500571">
    <property type="component" value="Unassembled WGS sequence"/>
</dbReference>
<reference evidence="2" key="1">
    <citation type="journal article" date="2019" name="Int. J. Syst. Evol. Microbiol.">
        <title>The Global Catalogue of Microorganisms (GCM) 10K type strain sequencing project: providing services to taxonomists for standard genome sequencing and annotation.</title>
        <authorList>
            <consortium name="The Broad Institute Genomics Platform"/>
            <consortium name="The Broad Institute Genome Sequencing Center for Infectious Disease"/>
            <person name="Wu L."/>
            <person name="Ma J."/>
        </authorList>
    </citation>
    <scope>NUCLEOTIDE SEQUENCE [LARGE SCALE GENOMIC DNA]</scope>
    <source>
        <strain evidence="2">JCM 15309</strain>
    </source>
</reference>
<organism evidence="1 2">
    <name type="scientific">Nocardioides panacihumi</name>
    <dbReference type="NCBI Taxonomy" id="400774"/>
    <lineage>
        <taxon>Bacteria</taxon>
        <taxon>Bacillati</taxon>
        <taxon>Actinomycetota</taxon>
        <taxon>Actinomycetes</taxon>
        <taxon>Propionibacteriales</taxon>
        <taxon>Nocardioidaceae</taxon>
        <taxon>Nocardioides</taxon>
    </lineage>
</organism>
<name>A0ABP5CB07_9ACTN</name>
<keyword evidence="2" id="KW-1185">Reference proteome</keyword>
<accession>A0ABP5CB07</accession>
<gene>
    <name evidence="1" type="ORF">GCM10009798_18730</name>
</gene>